<accession>A0A9Q0LCF8</accession>
<keyword evidence="2" id="KW-1133">Transmembrane helix</keyword>
<dbReference type="PANTHER" id="PTHR12822">
    <property type="entry name" value="PROTEIN YIPF"/>
    <property type="match status" value="1"/>
</dbReference>
<name>A0A9Q0LCF8_ANAIG</name>
<feature type="transmembrane region" description="Helical" evidence="2">
    <location>
        <begin position="151"/>
        <end position="177"/>
    </location>
</feature>
<dbReference type="InterPro" id="IPR039765">
    <property type="entry name" value="Yip5/YIPF1/YIPF2"/>
</dbReference>
<comment type="caution">
    <text evidence="3">The sequence shown here is derived from an EMBL/GenBank/DDBJ whole genome shotgun (WGS) entry which is preliminary data.</text>
</comment>
<dbReference type="GO" id="GO:0031267">
    <property type="term" value="F:small GTPase binding"/>
    <property type="evidence" value="ECO:0007669"/>
    <property type="project" value="InterPro"/>
</dbReference>
<protein>
    <submittedName>
        <fullName evidence="3">Protein yipf3</fullName>
    </submittedName>
</protein>
<evidence type="ECO:0000256" key="1">
    <source>
        <dbReference type="SAM" id="MobiDB-lite"/>
    </source>
</evidence>
<feature type="transmembrane region" description="Helical" evidence="2">
    <location>
        <begin position="240"/>
        <end position="262"/>
    </location>
</feature>
<dbReference type="EMBL" id="JAPDFW010000098">
    <property type="protein sequence ID" value="KAJ5070141.1"/>
    <property type="molecule type" value="Genomic_DNA"/>
</dbReference>
<feature type="transmembrane region" description="Helical" evidence="2">
    <location>
        <begin position="183"/>
        <end position="203"/>
    </location>
</feature>
<proteinExistence type="predicted"/>
<sequence length="265" mass="30564">MTTNQNDNENDNDVEWFNAPVNHQHLEQSNQNQNQNQNQNYPQNPELSNFSNEMNEKTDSNSSFVSMFRTTKIKLNEYRDINKVKPLFDINNPKEVLERLVESINPFRFINNKNIKIESFDLYGPVMIVFTLAMLLLFAMKLTFNKNELEFFVLGKAISISFTYWIIFSVIVNFLAFGVTLKFTTIMSITGYSIFGYCLTLAISLVNNSFGFLSAIIFGGLSTAKIFLTLFFLSNQKEKIVAPAGICSLIHFIFIFYLKFAFIKK</sequence>
<dbReference type="OMA" id="HCIVLFV"/>
<keyword evidence="4" id="KW-1185">Reference proteome</keyword>
<dbReference type="PANTHER" id="PTHR12822:SF2">
    <property type="entry name" value="PROTEIN YIPF"/>
    <property type="match status" value="1"/>
</dbReference>
<keyword evidence="2" id="KW-0472">Membrane</keyword>
<evidence type="ECO:0000313" key="3">
    <source>
        <dbReference type="EMBL" id="KAJ5070141.1"/>
    </source>
</evidence>
<organism evidence="3 4">
    <name type="scientific">Anaeramoeba ignava</name>
    <name type="common">Anaerobic marine amoeba</name>
    <dbReference type="NCBI Taxonomy" id="1746090"/>
    <lineage>
        <taxon>Eukaryota</taxon>
        <taxon>Metamonada</taxon>
        <taxon>Anaeramoebidae</taxon>
        <taxon>Anaeramoeba</taxon>
    </lineage>
</organism>
<dbReference type="AlphaFoldDB" id="A0A9Q0LCF8"/>
<feature type="transmembrane region" description="Helical" evidence="2">
    <location>
        <begin position="210"/>
        <end position="234"/>
    </location>
</feature>
<dbReference type="Proteomes" id="UP001149090">
    <property type="component" value="Unassembled WGS sequence"/>
</dbReference>
<feature type="transmembrane region" description="Helical" evidence="2">
    <location>
        <begin position="122"/>
        <end position="139"/>
    </location>
</feature>
<dbReference type="OrthoDB" id="10256463at2759"/>
<reference evidence="3" key="1">
    <citation type="submission" date="2022-10" db="EMBL/GenBank/DDBJ databases">
        <title>Novel sulphate-reducing endosymbionts in the free-living metamonad Anaeramoeba.</title>
        <authorList>
            <person name="Jerlstrom-Hultqvist J."/>
            <person name="Cepicka I."/>
            <person name="Gallot-Lavallee L."/>
            <person name="Salas-Leiva D."/>
            <person name="Curtis B.A."/>
            <person name="Zahonova K."/>
            <person name="Pipaliya S."/>
            <person name="Dacks J."/>
            <person name="Roger A.J."/>
        </authorList>
    </citation>
    <scope>NUCLEOTIDE SEQUENCE</scope>
    <source>
        <strain evidence="3">BMAN</strain>
    </source>
</reference>
<gene>
    <name evidence="3" type="ORF">M0811_11170</name>
</gene>
<dbReference type="GO" id="GO:0005794">
    <property type="term" value="C:Golgi apparatus"/>
    <property type="evidence" value="ECO:0007669"/>
    <property type="project" value="InterPro"/>
</dbReference>
<feature type="region of interest" description="Disordered" evidence="1">
    <location>
        <begin position="27"/>
        <end position="62"/>
    </location>
</feature>
<evidence type="ECO:0000256" key="2">
    <source>
        <dbReference type="SAM" id="Phobius"/>
    </source>
</evidence>
<dbReference type="GO" id="GO:0016192">
    <property type="term" value="P:vesicle-mediated transport"/>
    <property type="evidence" value="ECO:0007669"/>
    <property type="project" value="InterPro"/>
</dbReference>
<keyword evidence="2" id="KW-0812">Transmembrane</keyword>
<evidence type="ECO:0000313" key="4">
    <source>
        <dbReference type="Proteomes" id="UP001149090"/>
    </source>
</evidence>
<feature type="compositionally biased region" description="Low complexity" evidence="1">
    <location>
        <begin position="27"/>
        <end position="47"/>
    </location>
</feature>